<feature type="domain" description="C2H2-type" evidence="10">
    <location>
        <begin position="120"/>
        <end position="147"/>
    </location>
</feature>
<feature type="domain" description="C2H2-type" evidence="10">
    <location>
        <begin position="62"/>
        <end position="89"/>
    </location>
</feature>
<feature type="domain" description="C2H2-type" evidence="10">
    <location>
        <begin position="147"/>
        <end position="175"/>
    </location>
</feature>
<dbReference type="PROSITE" id="PS00028">
    <property type="entry name" value="ZINC_FINGER_C2H2_1"/>
    <property type="match status" value="6"/>
</dbReference>
<keyword evidence="7" id="KW-0804">Transcription</keyword>
<dbReference type="AlphaFoldDB" id="A0AA88LCC9"/>
<dbReference type="SMART" id="SM00355">
    <property type="entry name" value="ZnF_C2H2"/>
    <property type="match status" value="7"/>
</dbReference>
<dbReference type="InterPro" id="IPR013087">
    <property type="entry name" value="Znf_C2H2_type"/>
</dbReference>
<dbReference type="PANTHER" id="PTHR47772">
    <property type="entry name" value="ZINC FINGER PROTEIN 200"/>
    <property type="match status" value="1"/>
</dbReference>
<keyword evidence="2" id="KW-0479">Metal-binding</keyword>
<evidence type="ECO:0000256" key="5">
    <source>
        <dbReference type="ARBA" id="ARBA00022833"/>
    </source>
</evidence>
<keyword evidence="4 9" id="KW-0863">Zinc-finger</keyword>
<gene>
    <name evidence="11" type="ORF">QYM36_004212</name>
</gene>
<evidence type="ECO:0000256" key="1">
    <source>
        <dbReference type="ARBA" id="ARBA00004123"/>
    </source>
</evidence>
<evidence type="ECO:0000313" key="11">
    <source>
        <dbReference type="EMBL" id="KAK2720251.1"/>
    </source>
</evidence>
<protein>
    <recommendedName>
        <fullName evidence="10">C2H2-type domain-containing protein</fullName>
    </recommendedName>
</protein>
<dbReference type="PROSITE" id="PS50157">
    <property type="entry name" value="ZINC_FINGER_C2H2_2"/>
    <property type="match status" value="6"/>
</dbReference>
<keyword evidence="8" id="KW-0539">Nucleus</keyword>
<dbReference type="EMBL" id="JAVRJZ010000007">
    <property type="protein sequence ID" value="KAK2720251.1"/>
    <property type="molecule type" value="Genomic_DNA"/>
</dbReference>
<evidence type="ECO:0000256" key="8">
    <source>
        <dbReference type="ARBA" id="ARBA00023242"/>
    </source>
</evidence>
<reference evidence="11" key="1">
    <citation type="submission" date="2023-07" db="EMBL/GenBank/DDBJ databases">
        <title>Chromosome-level genome assembly of Artemia franciscana.</title>
        <authorList>
            <person name="Jo E."/>
        </authorList>
    </citation>
    <scope>NUCLEOTIDE SEQUENCE</scope>
    <source>
        <tissue evidence="11">Whole body</tissue>
    </source>
</reference>
<dbReference type="Pfam" id="PF13912">
    <property type="entry name" value="zf-C2H2_6"/>
    <property type="match status" value="1"/>
</dbReference>
<keyword evidence="3" id="KW-0677">Repeat</keyword>
<dbReference type="Pfam" id="PF00096">
    <property type="entry name" value="zf-C2H2"/>
    <property type="match status" value="3"/>
</dbReference>
<dbReference type="GO" id="GO:0008270">
    <property type="term" value="F:zinc ion binding"/>
    <property type="evidence" value="ECO:0007669"/>
    <property type="project" value="UniProtKB-KW"/>
</dbReference>
<dbReference type="PANTHER" id="PTHR47772:SF11">
    <property type="entry name" value="C2H2-TYPE DOMAIN-CONTAINING PROTEIN"/>
    <property type="match status" value="1"/>
</dbReference>
<name>A0AA88LCC9_ARTSF</name>
<dbReference type="GO" id="GO:0005634">
    <property type="term" value="C:nucleus"/>
    <property type="evidence" value="ECO:0007669"/>
    <property type="project" value="UniProtKB-SubCell"/>
</dbReference>
<evidence type="ECO:0000256" key="2">
    <source>
        <dbReference type="ARBA" id="ARBA00022723"/>
    </source>
</evidence>
<keyword evidence="12" id="KW-1185">Reference proteome</keyword>
<feature type="domain" description="C2H2-type" evidence="10">
    <location>
        <begin position="200"/>
        <end position="228"/>
    </location>
</feature>
<evidence type="ECO:0000256" key="7">
    <source>
        <dbReference type="ARBA" id="ARBA00023163"/>
    </source>
</evidence>
<feature type="domain" description="C2H2-type" evidence="10">
    <location>
        <begin position="34"/>
        <end position="58"/>
    </location>
</feature>
<keyword evidence="5" id="KW-0862">Zinc</keyword>
<evidence type="ECO:0000259" key="10">
    <source>
        <dbReference type="PROSITE" id="PS50157"/>
    </source>
</evidence>
<evidence type="ECO:0000256" key="6">
    <source>
        <dbReference type="ARBA" id="ARBA00023015"/>
    </source>
</evidence>
<sequence>MEMERRVTDKNLEETKFLTSVLSFNTGVQKGKAFKCSQCSAAFSQKENLDIHIRIHTGLGLHSCDKCGKTFTRFVDLKRHNSKHESNRPFLCDFCCKGFKYSGGLNHHLKTCHCDDGSELKCSHCPLVFESRSQYEKHERRHAKCKYSCLDCYALFTSYYKLSSHRNKSHLQKDHICHCGASFATARKLELHSKLHLRTVVCTICNKRFVTERNLFFHKKKCHPGDFVLLNALGNAVQVKPAENTEENHSAGFVIQNGLIELANESEIIPQYEAVDYPGEEILTVVE</sequence>
<accession>A0AA88LCC9</accession>
<dbReference type="SUPFAM" id="SSF57667">
    <property type="entry name" value="beta-beta-alpha zinc fingers"/>
    <property type="match status" value="3"/>
</dbReference>
<feature type="domain" description="C2H2-type" evidence="10">
    <location>
        <begin position="90"/>
        <end position="118"/>
    </location>
</feature>
<evidence type="ECO:0000256" key="9">
    <source>
        <dbReference type="PROSITE-ProRule" id="PRU00042"/>
    </source>
</evidence>
<comment type="subcellular location">
    <subcellularLocation>
        <location evidence="1">Nucleus</location>
    </subcellularLocation>
</comment>
<evidence type="ECO:0000256" key="3">
    <source>
        <dbReference type="ARBA" id="ARBA00022737"/>
    </source>
</evidence>
<proteinExistence type="predicted"/>
<evidence type="ECO:0000313" key="12">
    <source>
        <dbReference type="Proteomes" id="UP001187531"/>
    </source>
</evidence>
<dbReference type="InterPro" id="IPR036236">
    <property type="entry name" value="Znf_C2H2_sf"/>
</dbReference>
<dbReference type="Proteomes" id="UP001187531">
    <property type="component" value="Unassembled WGS sequence"/>
</dbReference>
<comment type="caution">
    <text evidence="11">The sequence shown here is derived from an EMBL/GenBank/DDBJ whole genome shotgun (WGS) entry which is preliminary data.</text>
</comment>
<dbReference type="InterPro" id="IPR050636">
    <property type="entry name" value="C2H2-ZF_domain-containing"/>
</dbReference>
<evidence type="ECO:0000256" key="4">
    <source>
        <dbReference type="ARBA" id="ARBA00022771"/>
    </source>
</evidence>
<dbReference type="FunFam" id="3.30.160.60:FF:000670">
    <property type="entry name" value="zinc finger protein 22"/>
    <property type="match status" value="1"/>
</dbReference>
<keyword evidence="6" id="KW-0805">Transcription regulation</keyword>
<dbReference type="Gene3D" id="3.30.160.60">
    <property type="entry name" value="Classic Zinc Finger"/>
    <property type="match status" value="4"/>
</dbReference>
<organism evidence="11 12">
    <name type="scientific">Artemia franciscana</name>
    <name type="common">Brine shrimp</name>
    <name type="synonym">Artemia sanfranciscana</name>
    <dbReference type="NCBI Taxonomy" id="6661"/>
    <lineage>
        <taxon>Eukaryota</taxon>
        <taxon>Metazoa</taxon>
        <taxon>Ecdysozoa</taxon>
        <taxon>Arthropoda</taxon>
        <taxon>Crustacea</taxon>
        <taxon>Branchiopoda</taxon>
        <taxon>Anostraca</taxon>
        <taxon>Artemiidae</taxon>
        <taxon>Artemia</taxon>
    </lineage>
</organism>